<accession>A0A368YKK5</accession>
<keyword evidence="4" id="KW-1185">Reference proteome</keyword>
<feature type="transmembrane region" description="Helical" evidence="1">
    <location>
        <begin position="524"/>
        <end position="544"/>
    </location>
</feature>
<feature type="domain" description="Bacteriophage T7 tail fibre protein-like N-terminal" evidence="2">
    <location>
        <begin position="3"/>
        <end position="105"/>
    </location>
</feature>
<keyword evidence="1" id="KW-1133">Transmembrane helix</keyword>
<dbReference type="InterPro" id="IPR005604">
    <property type="entry name" value="Phage_T7_tail_fibre-like_N"/>
</dbReference>
<dbReference type="AlphaFoldDB" id="A0A368YKK5"/>
<evidence type="ECO:0000256" key="1">
    <source>
        <dbReference type="SAM" id="Phobius"/>
    </source>
</evidence>
<dbReference type="Proteomes" id="UP000253345">
    <property type="component" value="Unassembled WGS sequence"/>
</dbReference>
<dbReference type="Pfam" id="PF03906">
    <property type="entry name" value="Phage_T7_tail"/>
    <property type="match status" value="1"/>
</dbReference>
<reference evidence="3 4" key="1">
    <citation type="submission" date="2018-07" db="EMBL/GenBank/DDBJ databases">
        <title>Genomic Encyclopedia of Type Strains, Phase III (KMG-III): the genomes of soil and plant-associated and newly described type strains.</title>
        <authorList>
            <person name="Whitman W."/>
        </authorList>
    </citation>
    <scope>NUCLEOTIDE SEQUENCE [LARGE SCALE GENOMIC DNA]</scope>
    <source>
        <strain evidence="3 4">CECT 8525</strain>
    </source>
</reference>
<protein>
    <submittedName>
        <fullName evidence="3">Phage T7 tail fiber protein</fullName>
    </submittedName>
</protein>
<sequence length="549" mass="59323">MTRTSVTHQGNGSRAIFDFAFPYIDRAHVDLSVDGRPARFSFVTKDSIQIDPAPGAGVPVLIRRLTPRQPQVDLAEGAVLAEPARRLLSRQLSYILEEIEEGTIDAGSDAAMQLWAEVLTARGAAIARQAGLEAPKAADGAARGARVRRILFAYSQSNFAGISGEFGWREAPPPNLFVWNGGAWAGNSRATTGSAFLPARDVPLRLPVAYAAEIARATPDEDWYLIIIGRGGTGVRALVGEPYDWTRATGEDPGPGHVGMNADGTQIRYSKFDRDGAARYLNTSSLGTNPFYPARIESVADPETCYVEFTSTAEPTVHGAWRSQDIQITATANWPPAQGTEIRMFQQLPRMRQVLAANVAVAFEALGLNGTSRRFDRVFLWPTESDIVYAPAYENRDFEQIFDHIGAYVTAATPVLMTLPWPHGAGIDKARDAWHAALRRIAARDPLRRRVVSLAATGRDSWDTDANAVHVVQSAKEEIGYYIRRAEAAEEQAGRTLAPVARTEGASALKAETRPAAGARSGRLRMAVAAICGALAGYAVAVMLGRGGL</sequence>
<comment type="caution">
    <text evidence="3">The sequence shown here is derived from an EMBL/GenBank/DDBJ whole genome shotgun (WGS) entry which is preliminary data.</text>
</comment>
<gene>
    <name evidence="3" type="ORF">DFP89_11716</name>
</gene>
<evidence type="ECO:0000313" key="4">
    <source>
        <dbReference type="Proteomes" id="UP000253345"/>
    </source>
</evidence>
<proteinExistence type="predicted"/>
<dbReference type="RefSeq" id="WP_114350077.1">
    <property type="nucleotide sequence ID" value="NZ_QPJL01000017.1"/>
</dbReference>
<dbReference type="EMBL" id="QPJL01000017">
    <property type="protein sequence ID" value="RCW80771.1"/>
    <property type="molecule type" value="Genomic_DNA"/>
</dbReference>
<name>A0A368YKK5_9RHOB</name>
<evidence type="ECO:0000259" key="2">
    <source>
        <dbReference type="Pfam" id="PF03906"/>
    </source>
</evidence>
<keyword evidence="1" id="KW-0812">Transmembrane</keyword>
<dbReference type="OrthoDB" id="6298777at2"/>
<keyword evidence="1" id="KW-0472">Membrane</keyword>
<evidence type="ECO:0000313" key="3">
    <source>
        <dbReference type="EMBL" id="RCW80771.1"/>
    </source>
</evidence>
<organism evidence="3 4">
    <name type="scientific">Paracoccus lutimaris</name>
    <dbReference type="NCBI Taxonomy" id="1490030"/>
    <lineage>
        <taxon>Bacteria</taxon>
        <taxon>Pseudomonadati</taxon>
        <taxon>Pseudomonadota</taxon>
        <taxon>Alphaproteobacteria</taxon>
        <taxon>Rhodobacterales</taxon>
        <taxon>Paracoccaceae</taxon>
        <taxon>Paracoccus</taxon>
    </lineage>
</organism>